<dbReference type="InterPro" id="IPR036291">
    <property type="entry name" value="NAD(P)-bd_dom_sf"/>
</dbReference>
<dbReference type="GO" id="GO:0019878">
    <property type="term" value="P:lysine biosynthetic process via aminoadipic acid"/>
    <property type="evidence" value="ECO:0007669"/>
    <property type="project" value="TreeGrafter"/>
</dbReference>
<dbReference type="SUPFAM" id="SSF51735">
    <property type="entry name" value="NAD(P)-binding Rossmann-fold domains"/>
    <property type="match status" value="1"/>
</dbReference>
<gene>
    <name evidence="3" type="ORF">PXEA_LOCUS25236</name>
</gene>
<dbReference type="PANTHER" id="PTHR11133">
    <property type="entry name" value="SACCHAROPINE DEHYDROGENASE"/>
    <property type="match status" value="1"/>
</dbReference>
<dbReference type="PANTHER" id="PTHR11133:SF22">
    <property type="entry name" value="ALPHA-AMINOADIPIC SEMIALDEHYDE SYNTHASE, MITOCHONDRIAL"/>
    <property type="match status" value="1"/>
</dbReference>
<dbReference type="Proteomes" id="UP000784294">
    <property type="component" value="Unassembled WGS sequence"/>
</dbReference>
<accession>A0A3S5C2X7</accession>
<dbReference type="InterPro" id="IPR005097">
    <property type="entry name" value="Sacchrp_dh_NADP-bd"/>
</dbReference>
<evidence type="ECO:0000313" key="3">
    <source>
        <dbReference type="EMBL" id="VEL31796.1"/>
    </source>
</evidence>
<proteinExistence type="predicted"/>
<dbReference type="Gene3D" id="3.40.50.720">
    <property type="entry name" value="NAD(P)-binding Rossmann-like Domain"/>
    <property type="match status" value="1"/>
</dbReference>
<organism evidence="3 4">
    <name type="scientific">Protopolystoma xenopodis</name>
    <dbReference type="NCBI Taxonomy" id="117903"/>
    <lineage>
        <taxon>Eukaryota</taxon>
        <taxon>Metazoa</taxon>
        <taxon>Spiralia</taxon>
        <taxon>Lophotrochozoa</taxon>
        <taxon>Platyhelminthes</taxon>
        <taxon>Monogenea</taxon>
        <taxon>Polyopisthocotylea</taxon>
        <taxon>Polystomatidea</taxon>
        <taxon>Polystomatidae</taxon>
        <taxon>Protopolystoma</taxon>
    </lineage>
</organism>
<evidence type="ECO:0000259" key="2">
    <source>
        <dbReference type="Pfam" id="PF03435"/>
    </source>
</evidence>
<dbReference type="GO" id="GO:0004753">
    <property type="term" value="F:saccharopine dehydrogenase activity"/>
    <property type="evidence" value="ECO:0007669"/>
    <property type="project" value="TreeGrafter"/>
</dbReference>
<comment type="caution">
    <text evidence="3">The sequence shown here is derived from an EMBL/GenBank/DDBJ whole genome shotgun (WGS) entry which is preliminary data.</text>
</comment>
<keyword evidence="1" id="KW-0560">Oxidoreductase</keyword>
<sequence length="91" mass="10515">MENNCPRNHSASNSKADLFSVCDQFNQVRPEEVDVLKDEARVDELISKTDLVVSMVPWVFHPVVMRYCIKHKKNILTASYYTPGLVEMEKE</sequence>
<dbReference type="EMBL" id="CAAALY010126614">
    <property type="protein sequence ID" value="VEL31796.1"/>
    <property type="molecule type" value="Genomic_DNA"/>
</dbReference>
<name>A0A3S5C2X7_9PLAT</name>
<keyword evidence="4" id="KW-1185">Reference proteome</keyword>
<reference evidence="3" key="1">
    <citation type="submission" date="2018-11" db="EMBL/GenBank/DDBJ databases">
        <authorList>
            <consortium name="Pathogen Informatics"/>
        </authorList>
    </citation>
    <scope>NUCLEOTIDE SEQUENCE</scope>
</reference>
<evidence type="ECO:0000256" key="1">
    <source>
        <dbReference type="ARBA" id="ARBA00023002"/>
    </source>
</evidence>
<dbReference type="Pfam" id="PF03435">
    <property type="entry name" value="Sacchrp_dh_NADP"/>
    <property type="match status" value="1"/>
</dbReference>
<evidence type="ECO:0000313" key="4">
    <source>
        <dbReference type="Proteomes" id="UP000784294"/>
    </source>
</evidence>
<dbReference type="InterPro" id="IPR051168">
    <property type="entry name" value="AASS"/>
</dbReference>
<dbReference type="GO" id="GO:0005737">
    <property type="term" value="C:cytoplasm"/>
    <property type="evidence" value="ECO:0007669"/>
    <property type="project" value="TreeGrafter"/>
</dbReference>
<feature type="domain" description="Saccharopine dehydrogenase NADP binding" evidence="2">
    <location>
        <begin position="16"/>
        <end position="86"/>
    </location>
</feature>
<protein>
    <recommendedName>
        <fullName evidence="2">Saccharopine dehydrogenase NADP binding domain-containing protein</fullName>
    </recommendedName>
</protein>
<dbReference type="OrthoDB" id="10059875at2759"/>
<dbReference type="AlphaFoldDB" id="A0A3S5C2X7"/>